<evidence type="ECO:0000313" key="5">
    <source>
        <dbReference type="EMBL" id="ABZ73055.1"/>
    </source>
</evidence>
<name>B0SW11_CAUSK</name>
<accession>B0SW11</accession>
<dbReference type="AlphaFoldDB" id="B0SW11"/>
<feature type="domain" description="CusB-like beta-barrel" evidence="3">
    <location>
        <begin position="184"/>
        <end position="254"/>
    </location>
</feature>
<dbReference type="EMBL" id="CP000927">
    <property type="protein sequence ID" value="ABZ73055.1"/>
    <property type="molecule type" value="Genomic_DNA"/>
</dbReference>
<dbReference type="InterPro" id="IPR058647">
    <property type="entry name" value="BSH_CzcB-like"/>
</dbReference>
<comment type="similarity">
    <text evidence="1">Belongs to the membrane fusion protein (MFP) (TC 8.A.1) family.</text>
</comment>
<dbReference type="GO" id="GO:0015562">
    <property type="term" value="F:efflux transmembrane transporter activity"/>
    <property type="evidence" value="ECO:0007669"/>
    <property type="project" value="TreeGrafter"/>
</dbReference>
<evidence type="ECO:0000256" key="1">
    <source>
        <dbReference type="ARBA" id="ARBA00009477"/>
    </source>
</evidence>
<organism evidence="5">
    <name type="scientific">Caulobacter sp. (strain K31)</name>
    <dbReference type="NCBI Taxonomy" id="366602"/>
    <lineage>
        <taxon>Bacteria</taxon>
        <taxon>Pseudomonadati</taxon>
        <taxon>Pseudomonadota</taxon>
        <taxon>Alphaproteobacteria</taxon>
        <taxon>Caulobacterales</taxon>
        <taxon>Caulobacteraceae</taxon>
        <taxon>Caulobacter</taxon>
    </lineage>
</organism>
<sequence length="352" mass="35517">MALSLAACGPAKTPAAPPPPQAVEAVAVSAPRASGGVSATGTLERRREMALSFRIAGVLTRVSVEAGDAVRTGQVLATIDPASVDARQQASGSDLDKARRDLERAKTLYAKGYVAKVRVDDAESAVRSAGAAYSSAAFDRRWAQLVSPASGVVLERKAQAGEVVQPGQTVVSVADLNSPLVLRVPLPDRDVAGIGVGAPVEVSVDALPGQVLTGRVTRVGQSADARTGAVIVEIEVAARPELRSGQIATARLASLVAPPSGPGANGGFSRVPAEAVLEASGGQASVLRLDNDSKGTLARRTAVRFGGFDGDDALVAGLPDGARVITAGAGFISDGDRVAVTDPKAAGKAGGR</sequence>
<dbReference type="KEGG" id="cak:Caul_3930"/>
<dbReference type="STRING" id="366602.Caul_3930"/>
<dbReference type="eggNOG" id="COG0845">
    <property type="taxonomic scope" value="Bacteria"/>
</dbReference>
<dbReference type="Gene3D" id="1.10.287.470">
    <property type="entry name" value="Helix hairpin bin"/>
    <property type="match status" value="1"/>
</dbReference>
<dbReference type="PANTHER" id="PTHR30469:SF15">
    <property type="entry name" value="HLYD FAMILY OF SECRETION PROTEINS"/>
    <property type="match status" value="1"/>
</dbReference>
<dbReference type="InterPro" id="IPR058792">
    <property type="entry name" value="Beta-barrel_RND_2"/>
</dbReference>
<evidence type="ECO:0000256" key="2">
    <source>
        <dbReference type="SAM" id="MobiDB-lite"/>
    </source>
</evidence>
<feature type="region of interest" description="Disordered" evidence="2">
    <location>
        <begin position="1"/>
        <end position="20"/>
    </location>
</feature>
<dbReference type="InterPro" id="IPR006143">
    <property type="entry name" value="RND_pump_MFP"/>
</dbReference>
<feature type="compositionally biased region" description="Low complexity" evidence="2">
    <location>
        <begin position="1"/>
        <end position="14"/>
    </location>
</feature>
<dbReference type="HOGENOM" id="CLU_018816_1_0_5"/>
<dbReference type="Gene3D" id="2.40.420.20">
    <property type="match status" value="1"/>
</dbReference>
<dbReference type="Pfam" id="PF25954">
    <property type="entry name" value="Beta-barrel_RND_2"/>
    <property type="match status" value="1"/>
</dbReference>
<reference evidence="5" key="1">
    <citation type="submission" date="2008-01" db="EMBL/GenBank/DDBJ databases">
        <title>Complete sequence of chromosome of Caulobacter sp. K31.</title>
        <authorList>
            <consortium name="US DOE Joint Genome Institute"/>
            <person name="Copeland A."/>
            <person name="Lucas S."/>
            <person name="Lapidus A."/>
            <person name="Barry K."/>
            <person name="Glavina del Rio T."/>
            <person name="Dalin E."/>
            <person name="Tice H."/>
            <person name="Pitluck S."/>
            <person name="Bruce D."/>
            <person name="Goodwin L."/>
            <person name="Thompson L.S."/>
            <person name="Brettin T."/>
            <person name="Detter J.C."/>
            <person name="Han C."/>
            <person name="Schmutz J."/>
            <person name="Larimer F."/>
            <person name="Land M."/>
            <person name="Hauser L."/>
            <person name="Kyrpides N."/>
            <person name="Kim E."/>
            <person name="Stephens C."/>
            <person name="Richardson P."/>
        </authorList>
    </citation>
    <scope>NUCLEOTIDE SEQUENCE [LARGE SCALE GENOMIC DNA]</scope>
    <source>
        <strain evidence="5">K31</strain>
    </source>
</reference>
<dbReference type="PANTHER" id="PTHR30469">
    <property type="entry name" value="MULTIDRUG RESISTANCE PROTEIN MDTA"/>
    <property type="match status" value="1"/>
</dbReference>
<dbReference type="NCBIfam" id="TIGR01730">
    <property type="entry name" value="RND_mfp"/>
    <property type="match status" value="1"/>
</dbReference>
<evidence type="ECO:0000259" key="4">
    <source>
        <dbReference type="Pfam" id="PF25973"/>
    </source>
</evidence>
<gene>
    <name evidence="5" type="ordered locus">Caul_3930</name>
</gene>
<evidence type="ECO:0000259" key="3">
    <source>
        <dbReference type="Pfam" id="PF25954"/>
    </source>
</evidence>
<dbReference type="OrthoDB" id="9806939at2"/>
<dbReference type="Pfam" id="PF25973">
    <property type="entry name" value="BSH_CzcB"/>
    <property type="match status" value="1"/>
</dbReference>
<protein>
    <submittedName>
        <fullName evidence="5">Efflux transporter, RND family, MFP subunit</fullName>
    </submittedName>
</protein>
<dbReference type="SUPFAM" id="SSF111369">
    <property type="entry name" value="HlyD-like secretion proteins"/>
    <property type="match status" value="1"/>
</dbReference>
<dbReference type="Gene3D" id="2.40.30.170">
    <property type="match status" value="1"/>
</dbReference>
<dbReference type="GO" id="GO:1990281">
    <property type="term" value="C:efflux pump complex"/>
    <property type="evidence" value="ECO:0007669"/>
    <property type="project" value="TreeGrafter"/>
</dbReference>
<dbReference type="Gene3D" id="2.40.50.100">
    <property type="match status" value="1"/>
</dbReference>
<feature type="domain" description="CzcB-like barrel-sandwich hybrid" evidence="4">
    <location>
        <begin position="51"/>
        <end position="175"/>
    </location>
</feature>
<proteinExistence type="inferred from homology"/>